<dbReference type="Gene3D" id="2.130.10.10">
    <property type="entry name" value="YVTN repeat-like/Quinoprotein amine dehydrogenase"/>
    <property type="match status" value="1"/>
</dbReference>
<evidence type="ECO:0000313" key="2">
    <source>
        <dbReference type="EMBL" id="KAA4645401.1"/>
    </source>
</evidence>
<feature type="signal peptide" evidence="1">
    <location>
        <begin position="1"/>
        <end position="21"/>
    </location>
</feature>
<evidence type="ECO:0000256" key="1">
    <source>
        <dbReference type="SAM" id="SignalP"/>
    </source>
</evidence>
<dbReference type="Pfam" id="PF07494">
    <property type="entry name" value="Reg_prop"/>
    <property type="match status" value="2"/>
</dbReference>
<reference evidence="2 3" key="1">
    <citation type="journal article" date="2019" name="Nat. Med.">
        <title>A library of human gut bacterial isolates paired with longitudinal multiomics data enables mechanistic microbiome research.</title>
        <authorList>
            <person name="Poyet M."/>
            <person name="Groussin M."/>
            <person name="Gibbons S.M."/>
            <person name="Avila-Pacheco J."/>
            <person name="Jiang X."/>
            <person name="Kearney S.M."/>
            <person name="Perrotta A.R."/>
            <person name="Berdy B."/>
            <person name="Zhao S."/>
            <person name="Lieberman T.D."/>
            <person name="Swanson P.K."/>
            <person name="Smith M."/>
            <person name="Roesemann S."/>
            <person name="Alexander J.E."/>
            <person name="Rich S.A."/>
            <person name="Livny J."/>
            <person name="Vlamakis H."/>
            <person name="Clish C."/>
            <person name="Bullock K."/>
            <person name="Deik A."/>
            <person name="Scott J."/>
            <person name="Pierce K.A."/>
            <person name="Xavier R.J."/>
            <person name="Alm E.J."/>
        </authorList>
    </citation>
    <scope>NUCLEOTIDE SEQUENCE [LARGE SCALE GENOMIC DNA]</scope>
    <source>
        <strain evidence="2 3">BIOML-A14</strain>
    </source>
</reference>
<organism evidence="2 3">
    <name type="scientific">Bacteroides ovatus</name>
    <dbReference type="NCBI Taxonomy" id="28116"/>
    <lineage>
        <taxon>Bacteria</taxon>
        <taxon>Pseudomonadati</taxon>
        <taxon>Bacteroidota</taxon>
        <taxon>Bacteroidia</taxon>
        <taxon>Bacteroidales</taxon>
        <taxon>Bacteroidaceae</taxon>
        <taxon>Bacteroides</taxon>
    </lineage>
</organism>
<dbReference type="InterPro" id="IPR011110">
    <property type="entry name" value="Reg_prop"/>
</dbReference>
<name>A0A642C4T5_BACOV</name>
<feature type="non-terminal residue" evidence="2">
    <location>
        <position position="137"/>
    </location>
</feature>
<comment type="caution">
    <text evidence="2">The sequence shown here is derived from an EMBL/GenBank/DDBJ whole genome shotgun (WGS) entry which is preliminary data.</text>
</comment>
<keyword evidence="1" id="KW-0732">Signal</keyword>
<dbReference type="Proteomes" id="UP000435985">
    <property type="component" value="Unassembled WGS sequence"/>
</dbReference>
<accession>A0A642C4T5</accession>
<dbReference type="AlphaFoldDB" id="A0A642C4T5"/>
<protein>
    <recommendedName>
        <fullName evidence="4">Hybrid sensor histidine kinase/response regulator</fullName>
    </recommendedName>
</protein>
<feature type="chain" id="PRO_5024986018" description="Hybrid sensor histidine kinase/response regulator" evidence="1">
    <location>
        <begin position="22"/>
        <end position="137"/>
    </location>
</feature>
<evidence type="ECO:0000313" key="3">
    <source>
        <dbReference type="Proteomes" id="UP000435985"/>
    </source>
</evidence>
<sequence>MKKHFFFIFMFLLMTRICAFAYPNMIVEHYTAERGLPNNIVNCTLKGQDGFVWFGTWYGLCSFDGTKFRSYDNHDGFYSADIPPRKIQRIVEDRNGYLWIKTIDRKLYLFDKKHESFHAVYDDVKEYSENIQIIKIQ</sequence>
<gene>
    <name evidence="2" type="ORF">F3B98_32985</name>
</gene>
<dbReference type="InterPro" id="IPR015943">
    <property type="entry name" value="WD40/YVTN_repeat-like_dom_sf"/>
</dbReference>
<dbReference type="SUPFAM" id="SSF63829">
    <property type="entry name" value="Calcium-dependent phosphotriesterase"/>
    <property type="match status" value="1"/>
</dbReference>
<evidence type="ECO:0008006" key="4">
    <source>
        <dbReference type="Google" id="ProtNLM"/>
    </source>
</evidence>
<dbReference type="EMBL" id="VWFO01000716">
    <property type="protein sequence ID" value="KAA4645401.1"/>
    <property type="molecule type" value="Genomic_DNA"/>
</dbReference>
<proteinExistence type="predicted"/>